<dbReference type="Pfam" id="PF11187">
    <property type="entry name" value="Mbeg1-like"/>
    <property type="match status" value="1"/>
</dbReference>
<sequence>MENLLDYVKSVSQSPFSSLPLTDLDFALFNELGYLSLIDYFQKDMKQEVSITISDWLPIFQRTKPNLHFTFLNTKERIELFEAVLNSKRYQQVTISSYVNDIDTEFERQFAAMVFSIPEENCNQVVFRGTDDSLIGWKEDFKLTYMREIPAHRAAILYLKNILPGLSGRVIVSGHSKGGNLAIYAAAHLPKSLREKIDLLYMFDAPGFRQNFLQTQGYLAIREKIISIKPFESVVGVMLESDCKEQIVASKDKGMAQHLMMNWAVNTGKGQFECITQLSSMSQNLEKTFATWNESLSHYELKNLFDLLFDQLIDHGLTSLDDFSVKNPLEMTKYLDVYKALSPQQKQTFMKAVHLFIQAYRSNALNSRKTSLSSILTKWQQTKSD</sequence>
<dbReference type="RefSeq" id="WP_104967726.1">
    <property type="nucleotide sequence ID" value="NZ_CP025536.1"/>
</dbReference>
<organism evidence="1 2">
    <name type="scientific">Streptococcus pluranimalium</name>
    <dbReference type="NCBI Taxonomy" id="82348"/>
    <lineage>
        <taxon>Bacteria</taxon>
        <taxon>Bacillati</taxon>
        <taxon>Bacillota</taxon>
        <taxon>Bacilli</taxon>
        <taxon>Lactobacillales</taxon>
        <taxon>Streptococcaceae</taxon>
        <taxon>Streptococcus</taxon>
    </lineage>
</organism>
<evidence type="ECO:0000313" key="1">
    <source>
        <dbReference type="EMBL" id="AUW96398.1"/>
    </source>
</evidence>
<gene>
    <name evidence="1" type="ORF">C0J00_04360</name>
</gene>
<keyword evidence="2" id="KW-1185">Reference proteome</keyword>
<dbReference type="Proteomes" id="UP000238956">
    <property type="component" value="Chromosome"/>
</dbReference>
<reference evidence="1 2" key="2">
    <citation type="submission" date="2018-02" db="EMBL/GenBank/DDBJ databases">
        <title>Whole genome sequencing analysis of Streptococcus pluranimalium isolated from cattle infected mastitis in China.</title>
        <authorList>
            <person name="Zhang J.-R."/>
            <person name="Hu G.-Z."/>
        </authorList>
    </citation>
    <scope>NUCLEOTIDE SEQUENCE [LARGE SCALE GENOMIC DNA]</scope>
    <source>
        <strain evidence="1 2">TH11417</strain>
    </source>
</reference>
<dbReference type="GeneID" id="98393139"/>
<dbReference type="KEGG" id="splr:C0J00_04360"/>
<dbReference type="SUPFAM" id="SSF53474">
    <property type="entry name" value="alpha/beta-Hydrolases"/>
    <property type="match status" value="1"/>
</dbReference>
<proteinExistence type="predicted"/>
<dbReference type="Gene3D" id="3.40.50.1820">
    <property type="entry name" value="alpha/beta hydrolase"/>
    <property type="match status" value="1"/>
</dbReference>
<evidence type="ECO:0000313" key="2">
    <source>
        <dbReference type="Proteomes" id="UP000238956"/>
    </source>
</evidence>
<reference evidence="1 2" key="1">
    <citation type="submission" date="2017-12" db="EMBL/GenBank/DDBJ databases">
        <authorList>
            <person name="Hurst M.R.H."/>
        </authorList>
    </citation>
    <scope>NUCLEOTIDE SEQUENCE [LARGE SCALE GENOMIC DNA]</scope>
    <source>
        <strain evidence="1 2">TH11417</strain>
    </source>
</reference>
<dbReference type="InterPro" id="IPR029058">
    <property type="entry name" value="AB_hydrolase_fold"/>
</dbReference>
<accession>A0A2L0D3I9</accession>
<dbReference type="AlphaFoldDB" id="A0A2L0D3I9"/>
<dbReference type="InterPro" id="IPR024499">
    <property type="entry name" value="Mbeg1-like"/>
</dbReference>
<dbReference type="EMBL" id="CP025536">
    <property type="protein sequence ID" value="AUW96398.1"/>
    <property type="molecule type" value="Genomic_DNA"/>
</dbReference>
<dbReference type="OrthoDB" id="9769481at2"/>
<protein>
    <submittedName>
        <fullName evidence="1">Lipase</fullName>
    </submittedName>
</protein>
<name>A0A2L0D3I9_9STRE</name>